<evidence type="ECO:0000256" key="1">
    <source>
        <dbReference type="SAM" id="SignalP"/>
    </source>
</evidence>
<evidence type="ECO:0000313" key="2">
    <source>
        <dbReference type="EMBL" id="MFC5457006.1"/>
    </source>
</evidence>
<evidence type="ECO:0000313" key="3">
    <source>
        <dbReference type="Proteomes" id="UP001596052"/>
    </source>
</evidence>
<comment type="caution">
    <text evidence="2">The sequence shown here is derived from an EMBL/GenBank/DDBJ whole genome shotgun (WGS) entry which is preliminary data.</text>
</comment>
<gene>
    <name evidence="2" type="ORF">ACFQDI_19220</name>
</gene>
<feature type="chain" id="PRO_5045653375" description="Lipoprotein" evidence="1">
    <location>
        <begin position="23"/>
        <end position="162"/>
    </location>
</feature>
<proteinExistence type="predicted"/>
<dbReference type="Proteomes" id="UP001596052">
    <property type="component" value="Unassembled WGS sequence"/>
</dbReference>
<keyword evidence="3" id="KW-1185">Reference proteome</keyword>
<dbReference type="RefSeq" id="WP_377169845.1">
    <property type="nucleotide sequence ID" value="NZ_JBHSMQ010000008.1"/>
</dbReference>
<organism evidence="2 3">
    <name type="scientific">Prosthecobacter fluviatilis</name>
    <dbReference type="NCBI Taxonomy" id="445931"/>
    <lineage>
        <taxon>Bacteria</taxon>
        <taxon>Pseudomonadati</taxon>
        <taxon>Verrucomicrobiota</taxon>
        <taxon>Verrucomicrobiia</taxon>
        <taxon>Verrucomicrobiales</taxon>
        <taxon>Verrucomicrobiaceae</taxon>
        <taxon>Prosthecobacter</taxon>
    </lineage>
</organism>
<accession>A0ABW0KX51</accession>
<keyword evidence="1" id="KW-0732">Signal</keyword>
<protein>
    <recommendedName>
        <fullName evidence="4">Lipoprotein</fullName>
    </recommendedName>
</protein>
<dbReference type="EMBL" id="JBHSMQ010000008">
    <property type="protein sequence ID" value="MFC5457006.1"/>
    <property type="molecule type" value="Genomic_DNA"/>
</dbReference>
<name>A0ABW0KX51_9BACT</name>
<sequence>MKTSFFIRLCLAVIVTTFFVQCSSTPRTRIEKNPQMFSKLSSKDRELVSHGLIREGMTRDAVFLAWGRPDSVSVGINRGKESENWTYEGQRPVRSMNMGMGFGYGGFGYGGFGYPGFGGFGPYGYGGYPMWGSGTSVTYIPYTAGTADFVNGRVVSWKSTAR</sequence>
<reference evidence="3" key="1">
    <citation type="journal article" date="2019" name="Int. J. Syst. Evol. Microbiol.">
        <title>The Global Catalogue of Microorganisms (GCM) 10K type strain sequencing project: providing services to taxonomists for standard genome sequencing and annotation.</title>
        <authorList>
            <consortium name="The Broad Institute Genomics Platform"/>
            <consortium name="The Broad Institute Genome Sequencing Center for Infectious Disease"/>
            <person name="Wu L."/>
            <person name="Ma J."/>
        </authorList>
    </citation>
    <scope>NUCLEOTIDE SEQUENCE [LARGE SCALE GENOMIC DNA]</scope>
    <source>
        <strain evidence="3">CGMCC 4.1469</strain>
    </source>
</reference>
<feature type="signal peptide" evidence="1">
    <location>
        <begin position="1"/>
        <end position="22"/>
    </location>
</feature>
<evidence type="ECO:0008006" key="4">
    <source>
        <dbReference type="Google" id="ProtNLM"/>
    </source>
</evidence>